<gene>
    <name evidence="15" type="ORF">LPB301_03095</name>
</gene>
<accession>A0A1B8U654</accession>
<dbReference type="PANTHER" id="PTHR10091">
    <property type="entry name" value="ALDOSE-1-EPIMERASE"/>
    <property type="match status" value="1"/>
</dbReference>
<dbReference type="Gene3D" id="2.70.98.10">
    <property type="match status" value="1"/>
</dbReference>
<comment type="pathway">
    <text evidence="3 11">Carbohydrate metabolism; hexose metabolism.</text>
</comment>
<dbReference type="NCBIfam" id="NF008277">
    <property type="entry name" value="PRK11055.1"/>
    <property type="match status" value="1"/>
</dbReference>
<dbReference type="SUPFAM" id="SSF74650">
    <property type="entry name" value="Galactose mutarotase-like"/>
    <property type="match status" value="1"/>
</dbReference>
<comment type="similarity">
    <text evidence="4 11">Belongs to the aldose epimerase family.</text>
</comment>
<dbReference type="AlphaFoldDB" id="A0A1B8U654"/>
<evidence type="ECO:0000256" key="12">
    <source>
        <dbReference type="PIRSR" id="PIRSR005096-1"/>
    </source>
</evidence>
<evidence type="ECO:0000256" key="8">
    <source>
        <dbReference type="ARBA" id="ARBA00022837"/>
    </source>
</evidence>
<evidence type="ECO:0000256" key="3">
    <source>
        <dbReference type="ARBA" id="ARBA00005028"/>
    </source>
</evidence>
<dbReference type="InterPro" id="IPR015443">
    <property type="entry name" value="Aldose_1-epimerase"/>
</dbReference>
<sequence length="392" mass="43490">MKILKPLSYLFIFILVLGLFTDCKGNKKEAIKKQDETLGKLAINISDFGKTKEGKPVEKFTLKNTNGVEVDIITYGGRITSLKVPNSKGVLENVVLGFDNIEDYENDNPFFGALIGRYGNRIAKGKFNLEGKEYTLAKNNDENHLHGGVIGFDRVIWTATPIEGTEDSSLKLTYLSKDGEEGYPGNLKVTVVYTLTKDNAIEVSYEATSDKTTVVNLTQHAYFNLSADFSKEILDHEIVLNADAFIPVDATLIPTGEIRKVTGTPFDFTSAKKIAKEINSNNKQLKLGLGYDHCWVLNGAKGDMRFAASAYNEESGRFMEIFTEEPGIQLYTGNFLDGTLPMLNGGTYAHRTGFCLETQHFPDSPNQKDFPSTVLKPGQVYTTKTTFKFSTK</sequence>
<dbReference type="KEGG" id="prn:BW723_06395"/>
<comment type="caution">
    <text evidence="15">The sequence shown here is derived from an EMBL/GenBank/DDBJ whole genome shotgun (WGS) entry which is preliminary data.</text>
</comment>
<keyword evidence="10 11" id="KW-0119">Carbohydrate metabolism</keyword>
<organism evidence="15 16">
    <name type="scientific">Polaribacter reichenbachii</name>
    <dbReference type="NCBI Taxonomy" id="996801"/>
    <lineage>
        <taxon>Bacteria</taxon>
        <taxon>Pseudomonadati</taxon>
        <taxon>Bacteroidota</taxon>
        <taxon>Flavobacteriia</taxon>
        <taxon>Flavobacteriales</taxon>
        <taxon>Flavobacteriaceae</taxon>
    </lineage>
</organism>
<evidence type="ECO:0000256" key="7">
    <source>
        <dbReference type="ARBA" id="ARBA00022553"/>
    </source>
</evidence>
<feature type="active site" description="Proton donor" evidence="12">
    <location>
        <position position="220"/>
    </location>
</feature>
<keyword evidence="8" id="KW-0106">Calcium</keyword>
<evidence type="ECO:0000256" key="1">
    <source>
        <dbReference type="ARBA" id="ARBA00001913"/>
    </source>
</evidence>
<dbReference type="InterPro" id="IPR047215">
    <property type="entry name" value="Galactose_mutarotase-like"/>
</dbReference>
<proteinExistence type="inferred from homology"/>
<evidence type="ECO:0000313" key="16">
    <source>
        <dbReference type="Proteomes" id="UP000092612"/>
    </source>
</evidence>
<comment type="cofactor">
    <cofactor evidence="1">
        <name>Ca(2+)</name>
        <dbReference type="ChEBI" id="CHEBI:29108"/>
    </cofactor>
</comment>
<evidence type="ECO:0000256" key="10">
    <source>
        <dbReference type="ARBA" id="ARBA00023277"/>
    </source>
</evidence>
<dbReference type="STRING" id="996801.BW723_06395"/>
<evidence type="ECO:0000256" key="14">
    <source>
        <dbReference type="PIRSR" id="PIRSR005096-3"/>
    </source>
</evidence>
<evidence type="ECO:0000256" key="11">
    <source>
        <dbReference type="PIRNR" id="PIRNR005096"/>
    </source>
</evidence>
<dbReference type="EMBL" id="LSFL01000005">
    <property type="protein sequence ID" value="OBY67340.1"/>
    <property type="molecule type" value="Genomic_DNA"/>
</dbReference>
<feature type="binding site" evidence="13">
    <location>
        <position position="292"/>
    </location>
    <ligand>
        <name>beta-D-galactose</name>
        <dbReference type="ChEBI" id="CHEBI:27667"/>
    </ligand>
</feature>
<evidence type="ECO:0000256" key="2">
    <source>
        <dbReference type="ARBA" id="ARBA00004496"/>
    </source>
</evidence>
<keyword evidence="6" id="KW-0963">Cytoplasm</keyword>
<comment type="catalytic activity">
    <reaction evidence="11">
        <text>alpha-D-glucose = beta-D-glucose</text>
        <dbReference type="Rhea" id="RHEA:10264"/>
        <dbReference type="ChEBI" id="CHEBI:15903"/>
        <dbReference type="ChEBI" id="CHEBI:17925"/>
        <dbReference type="EC" id="5.1.3.3"/>
    </reaction>
</comment>
<dbReference type="GO" id="GO:0030246">
    <property type="term" value="F:carbohydrate binding"/>
    <property type="evidence" value="ECO:0007669"/>
    <property type="project" value="InterPro"/>
</dbReference>
<comment type="subunit">
    <text evidence="5">Monomer.</text>
</comment>
<protein>
    <recommendedName>
        <fullName evidence="11">Aldose 1-epimerase</fullName>
        <ecNumber evidence="11">5.1.3.3</ecNumber>
    </recommendedName>
</protein>
<dbReference type="InterPro" id="IPR011013">
    <property type="entry name" value="Gal_mutarotase_sf_dom"/>
</dbReference>
<dbReference type="UniPathway" id="UPA00242"/>
<evidence type="ECO:0000256" key="6">
    <source>
        <dbReference type="ARBA" id="ARBA00022490"/>
    </source>
</evidence>
<keyword evidence="9 11" id="KW-0413">Isomerase</keyword>
<feature type="active site" description="Proton acceptor" evidence="12">
    <location>
        <position position="357"/>
    </location>
</feature>
<dbReference type="CDD" id="cd09019">
    <property type="entry name" value="galactose_mutarotase_like"/>
    <property type="match status" value="1"/>
</dbReference>
<comment type="subcellular location">
    <subcellularLocation>
        <location evidence="2">Cytoplasm</location>
    </subcellularLocation>
</comment>
<dbReference type="GO" id="GO:0033499">
    <property type="term" value="P:galactose catabolic process via UDP-galactose, Leloir pathway"/>
    <property type="evidence" value="ECO:0007669"/>
    <property type="project" value="TreeGrafter"/>
</dbReference>
<reference evidence="16" key="1">
    <citation type="submission" date="2016-02" db="EMBL/GenBank/DDBJ databases">
        <title>Paenibacillus sp. LPB0068, isolated from Crassostrea gigas.</title>
        <authorList>
            <person name="Shin S.-K."/>
            <person name="Yi H."/>
        </authorList>
    </citation>
    <scope>NUCLEOTIDE SEQUENCE [LARGE SCALE GENOMIC DNA]</scope>
    <source>
        <strain evidence="16">KCTC 23969</strain>
    </source>
</reference>
<feature type="binding site" evidence="14">
    <location>
        <begin position="120"/>
        <end position="121"/>
    </location>
    <ligand>
        <name>beta-D-galactose</name>
        <dbReference type="ChEBI" id="CHEBI:27667"/>
    </ligand>
</feature>
<name>A0A1B8U654_9FLAO</name>
<evidence type="ECO:0000256" key="4">
    <source>
        <dbReference type="ARBA" id="ARBA00006206"/>
    </source>
</evidence>
<feature type="binding site" evidence="14">
    <location>
        <begin position="220"/>
        <end position="222"/>
    </location>
    <ligand>
        <name>beta-D-galactose</name>
        <dbReference type="ChEBI" id="CHEBI:27667"/>
    </ligand>
</feature>
<evidence type="ECO:0000313" key="15">
    <source>
        <dbReference type="EMBL" id="OBY67340.1"/>
    </source>
</evidence>
<dbReference type="OrthoDB" id="9779408at2"/>
<keyword evidence="16" id="KW-1185">Reference proteome</keyword>
<evidence type="ECO:0000256" key="13">
    <source>
        <dbReference type="PIRSR" id="PIRSR005096-2"/>
    </source>
</evidence>
<dbReference type="InterPro" id="IPR014718">
    <property type="entry name" value="GH-type_carb-bd"/>
</dbReference>
<dbReference type="InterPro" id="IPR008183">
    <property type="entry name" value="Aldose_1/G6P_1-epimerase"/>
</dbReference>
<dbReference type="EC" id="5.1.3.3" evidence="11"/>
<dbReference type="Proteomes" id="UP000092612">
    <property type="component" value="Unassembled WGS sequence"/>
</dbReference>
<dbReference type="RefSeq" id="WP_068357300.1">
    <property type="nucleotide sequence ID" value="NZ_CP019337.1"/>
</dbReference>
<dbReference type="GO" id="GO:0004034">
    <property type="term" value="F:aldose 1-epimerase activity"/>
    <property type="evidence" value="ECO:0007669"/>
    <property type="project" value="UniProtKB-EC"/>
</dbReference>
<dbReference type="GO" id="GO:0005737">
    <property type="term" value="C:cytoplasm"/>
    <property type="evidence" value="ECO:0007669"/>
    <property type="project" value="UniProtKB-SubCell"/>
</dbReference>
<dbReference type="PIRSF" id="PIRSF005096">
    <property type="entry name" value="GALM"/>
    <property type="match status" value="1"/>
</dbReference>
<dbReference type="FunFam" id="2.70.98.10:FF:000003">
    <property type="entry name" value="Aldose 1-epimerase"/>
    <property type="match status" value="1"/>
</dbReference>
<evidence type="ECO:0000256" key="5">
    <source>
        <dbReference type="ARBA" id="ARBA00011245"/>
    </source>
</evidence>
<dbReference type="GO" id="GO:0006006">
    <property type="term" value="P:glucose metabolic process"/>
    <property type="evidence" value="ECO:0007669"/>
    <property type="project" value="TreeGrafter"/>
</dbReference>
<keyword evidence="7" id="KW-0597">Phosphoprotein</keyword>
<evidence type="ECO:0000256" key="9">
    <source>
        <dbReference type="ARBA" id="ARBA00023235"/>
    </source>
</evidence>
<dbReference type="Pfam" id="PF01263">
    <property type="entry name" value="Aldose_epim"/>
    <property type="match status" value="1"/>
</dbReference>
<dbReference type="PANTHER" id="PTHR10091:SF0">
    <property type="entry name" value="GALACTOSE MUTAROTASE"/>
    <property type="match status" value="1"/>
</dbReference>